<evidence type="ECO:0000256" key="2">
    <source>
        <dbReference type="SAM" id="SignalP"/>
    </source>
</evidence>
<dbReference type="RefSeq" id="WP_243467488.1">
    <property type="nucleotide sequence ID" value="NZ_BAVR01000030.1"/>
</dbReference>
<evidence type="ECO:0000313" key="4">
    <source>
        <dbReference type="Proteomes" id="UP000019109"/>
    </source>
</evidence>
<dbReference type="STRING" id="1294263.JCM21531_2621"/>
<accession>W4V7G2</accession>
<reference evidence="3" key="1">
    <citation type="journal article" date="2014" name="Genome Announc.">
        <title>Draft Genome Sequence of Clostridium straminisolvens Strain JCM 21531T, Isolated from a Cellulose-Degrading Bacterial Community.</title>
        <authorList>
            <person name="Yuki M."/>
            <person name="Oshima K."/>
            <person name="Suda W."/>
            <person name="Sakamoto M."/>
            <person name="Kitamura K."/>
            <person name="Iida T."/>
            <person name="Hattori M."/>
            <person name="Ohkuma M."/>
        </authorList>
    </citation>
    <scope>NUCLEOTIDE SEQUENCE [LARGE SCALE GENOMIC DNA]</scope>
    <source>
        <strain evidence="3">JCM 21531</strain>
    </source>
</reference>
<dbReference type="Proteomes" id="UP000019109">
    <property type="component" value="Unassembled WGS sequence"/>
</dbReference>
<name>W4V7G2_9FIRM</name>
<keyword evidence="1" id="KW-1133">Transmembrane helix</keyword>
<organism evidence="3 4">
    <name type="scientific">Acetivibrio straminisolvens JCM 21531</name>
    <dbReference type="NCBI Taxonomy" id="1294263"/>
    <lineage>
        <taxon>Bacteria</taxon>
        <taxon>Bacillati</taxon>
        <taxon>Bacillota</taxon>
        <taxon>Clostridia</taxon>
        <taxon>Eubacteriales</taxon>
        <taxon>Oscillospiraceae</taxon>
        <taxon>Acetivibrio</taxon>
    </lineage>
</organism>
<protein>
    <submittedName>
        <fullName evidence="3">Uncharacterized protein</fullName>
    </submittedName>
</protein>
<keyword evidence="2" id="KW-0732">Signal</keyword>
<sequence>MIKKALISIVLFVVLFSSSVYALDFAYTARIENAGSKKYKAIRLTPRIYNNIGSNMADLVLYDENGEPVPYFINSFAESEFEAKKSYTMNLVNSFVKGEDYYFDYTVENLPDEDVIATSIEIKTGKDGFAKRVEILGSYDNINWEKVQDDILYNVDGIKKLEINFDTVKKYTHYRFKIPNNLEKISFSSVELRYNIVYHEKEYFSETINPEYTVLEQENKTVVKINGLKNLKLTGITLKTDSTFKREVSFDGRASKTLYNLNFNDTQYTDLTLPVEHYKVDSDTSELVINNKDDKPINIQGIEVKYLFDELVFEGSSSKEYVLKFGSNEISTPKSYDISSYREYILDEGYDILNIKEIIGEPPKATENPPKYDYKLIFNISICLVAVIMAVIIFLKIKNSFHKLPTLCFLTCIFVLKYGYIIYQEVQNTHEQYIK</sequence>
<keyword evidence="1" id="KW-0812">Transmembrane</keyword>
<proteinExistence type="predicted"/>
<dbReference type="SUPFAM" id="SSF49785">
    <property type="entry name" value="Galactose-binding domain-like"/>
    <property type="match status" value="1"/>
</dbReference>
<feature type="signal peptide" evidence="2">
    <location>
        <begin position="1"/>
        <end position="22"/>
    </location>
</feature>
<evidence type="ECO:0000256" key="1">
    <source>
        <dbReference type="SAM" id="Phobius"/>
    </source>
</evidence>
<dbReference type="AlphaFoldDB" id="W4V7G2"/>
<feature type="transmembrane region" description="Helical" evidence="1">
    <location>
        <begin position="404"/>
        <end position="423"/>
    </location>
</feature>
<gene>
    <name evidence="3" type="ORF">JCM21531_2621</name>
</gene>
<keyword evidence="1" id="KW-0472">Membrane</keyword>
<dbReference type="EMBL" id="BAVR01000030">
    <property type="protein sequence ID" value="GAE89126.1"/>
    <property type="molecule type" value="Genomic_DNA"/>
</dbReference>
<evidence type="ECO:0000313" key="3">
    <source>
        <dbReference type="EMBL" id="GAE89126.1"/>
    </source>
</evidence>
<keyword evidence="4" id="KW-1185">Reference proteome</keyword>
<dbReference type="InterPro" id="IPR008979">
    <property type="entry name" value="Galactose-bd-like_sf"/>
</dbReference>
<feature type="transmembrane region" description="Helical" evidence="1">
    <location>
        <begin position="376"/>
        <end position="397"/>
    </location>
</feature>
<comment type="caution">
    <text evidence="3">The sequence shown here is derived from an EMBL/GenBank/DDBJ whole genome shotgun (WGS) entry which is preliminary data.</text>
</comment>
<feature type="chain" id="PRO_5004849889" evidence="2">
    <location>
        <begin position="23"/>
        <end position="435"/>
    </location>
</feature>